<feature type="region of interest" description="Disordered" evidence="1">
    <location>
        <begin position="247"/>
        <end position="269"/>
    </location>
</feature>
<accession>A0A7J6LDN5</accession>
<reference evidence="3 4" key="1">
    <citation type="submission" date="2020-04" db="EMBL/GenBank/DDBJ databases">
        <title>Perkinsus chesapeaki whole genome sequence.</title>
        <authorList>
            <person name="Bogema D.R."/>
        </authorList>
    </citation>
    <scope>NUCLEOTIDE SEQUENCE [LARGE SCALE GENOMIC DNA]</scope>
    <source>
        <strain evidence="3">ATCC PRA-425</strain>
    </source>
</reference>
<feature type="compositionally biased region" description="Low complexity" evidence="1">
    <location>
        <begin position="460"/>
        <end position="475"/>
    </location>
</feature>
<feature type="region of interest" description="Disordered" evidence="1">
    <location>
        <begin position="460"/>
        <end position="488"/>
    </location>
</feature>
<keyword evidence="4" id="KW-1185">Reference proteome</keyword>
<evidence type="ECO:0000313" key="3">
    <source>
        <dbReference type="EMBL" id="KAF4657306.1"/>
    </source>
</evidence>
<dbReference type="AlphaFoldDB" id="A0A7J6LDN5"/>
<feature type="region of interest" description="Disordered" evidence="1">
    <location>
        <begin position="521"/>
        <end position="553"/>
    </location>
</feature>
<proteinExistence type="predicted"/>
<feature type="non-terminal residue" evidence="3">
    <location>
        <position position="1"/>
    </location>
</feature>
<feature type="signal peptide" evidence="2">
    <location>
        <begin position="1"/>
        <end position="24"/>
    </location>
</feature>
<feature type="compositionally biased region" description="Polar residues" evidence="1">
    <location>
        <begin position="521"/>
        <end position="535"/>
    </location>
</feature>
<organism evidence="3 4">
    <name type="scientific">Perkinsus chesapeaki</name>
    <name type="common">Clam parasite</name>
    <name type="synonym">Perkinsus andrewsi</name>
    <dbReference type="NCBI Taxonomy" id="330153"/>
    <lineage>
        <taxon>Eukaryota</taxon>
        <taxon>Sar</taxon>
        <taxon>Alveolata</taxon>
        <taxon>Perkinsozoa</taxon>
        <taxon>Perkinsea</taxon>
        <taxon>Perkinsida</taxon>
        <taxon>Perkinsidae</taxon>
        <taxon>Perkinsus</taxon>
    </lineage>
</organism>
<evidence type="ECO:0000256" key="2">
    <source>
        <dbReference type="SAM" id="SignalP"/>
    </source>
</evidence>
<feature type="chain" id="PRO_5029704111" evidence="2">
    <location>
        <begin position="25"/>
        <end position="976"/>
    </location>
</feature>
<keyword evidence="2" id="KW-0732">Signal</keyword>
<gene>
    <name evidence="3" type="ORF">FOL47_008488</name>
</gene>
<evidence type="ECO:0000313" key="4">
    <source>
        <dbReference type="Proteomes" id="UP000591131"/>
    </source>
</evidence>
<name>A0A7J6LDN5_PERCH</name>
<dbReference type="Proteomes" id="UP000591131">
    <property type="component" value="Unassembled WGS sequence"/>
</dbReference>
<feature type="compositionally biased region" description="Basic and acidic residues" evidence="1">
    <location>
        <begin position="677"/>
        <end position="689"/>
    </location>
</feature>
<dbReference type="OrthoDB" id="444771at2759"/>
<sequence length="976" mass="106231">ISQFAHDLAETILLFLCGNRLAICAACKLADHQQTGVLDRDLFRACLRAVSQETAASGGWQTSRTEALQHVRHSWPPCAGERKFERNFGSIFGAYVLSITDTVVAWDAVLPRKNAVRCSELDKVRLGHGQPNMPLSETWLTVATNWAAQDSAPSQNGAKVRWRSLLDNMEGVLLEDGPQKIPAARPPGIQSTLQGRLYSQYCVSCDGVALGCTVEGVRARATVLSCSIDECPDSELLDSWAGSATFDEGASSARRQRPSPPQSPGTSRVSALFSAGRRAMSATGALIRGLSESVPDALAGPEPASPEVENILLHLRQLLAELLLDMSGSADASSVTVGILSDVRVKKCLDEAVLATTTLDELADALLDIWIPRDLFVELPSVLCIFLDGGAKNRIRSAQSGKLFVQSEHRRGVTVLERNADILSTRLSFVRLRIGLSLTIRAFYFTHLHSSSCPSAAATRRVRSSSLAPRRSGSSTQHTQSYESTHRRSRSLLDNFTESYHASPEAEVSLELTPTSVCSSAAQFTRQQPTMSQDNLMAPPRSSASLNEPAEYNDPLQSSEVHEHIVDETASLAASAPQGWCMEQKTPRESSTPQDAPEGAAEPIDLNEEAELSPEIQLAEDHDILADYLEARTEPKRRSPGKPPLSRSSSSPALATAIRNVRKSMGATSQSVSPERPTGEKLSPDRSAERGSLNSMCGFGSPVRRFSIEKVAEVKAVEIPTVERLPSTLVYACDLEACEVPLDNGVTIRIGYPHHGWVSIFTDASEAILEIRPSGVGLRLNGEEYRLSDVCEGSELHMLYHTAREVVDRLRETTVSIQGEEAGSCLMADDIASTSRTFCLRFGEQHRPWKGNVSLKEVKSVGEESLWKFLYNGLDIPTLTVPVWVIDKWQADVIEAIIKRDLMTSTVTVVDPSAISALIKSIWPTVVRRKGELIEKDLDAMGKAHSEYLEKMRASAIPKDLLSKLIPPSNVAASGG</sequence>
<evidence type="ECO:0000256" key="1">
    <source>
        <dbReference type="SAM" id="MobiDB-lite"/>
    </source>
</evidence>
<protein>
    <submittedName>
        <fullName evidence="3">Uncharacterized protein</fullName>
    </submittedName>
</protein>
<feature type="region of interest" description="Disordered" evidence="1">
    <location>
        <begin position="632"/>
        <end position="696"/>
    </location>
</feature>
<dbReference type="EMBL" id="JAAPAO010000549">
    <property type="protein sequence ID" value="KAF4657306.1"/>
    <property type="molecule type" value="Genomic_DNA"/>
</dbReference>
<comment type="caution">
    <text evidence="3">The sequence shown here is derived from an EMBL/GenBank/DDBJ whole genome shotgun (WGS) entry which is preliminary data.</text>
</comment>